<comment type="caution">
    <text evidence="2">The sequence shown here is derived from an EMBL/GenBank/DDBJ whole genome shotgun (WGS) entry which is preliminary data.</text>
</comment>
<evidence type="ECO:0000313" key="2">
    <source>
        <dbReference type="EMBL" id="GHE62112.1"/>
    </source>
</evidence>
<gene>
    <name evidence="2" type="ORF">GCM10017771_85390</name>
</gene>
<dbReference type="Proteomes" id="UP000603227">
    <property type="component" value="Unassembled WGS sequence"/>
</dbReference>
<dbReference type="EMBL" id="BNAT01000054">
    <property type="protein sequence ID" value="GHE62112.1"/>
    <property type="molecule type" value="Genomic_DNA"/>
</dbReference>
<reference evidence="2" key="2">
    <citation type="submission" date="2020-09" db="EMBL/GenBank/DDBJ databases">
        <authorList>
            <person name="Sun Q."/>
            <person name="Zhou Y."/>
        </authorList>
    </citation>
    <scope>NUCLEOTIDE SEQUENCE</scope>
    <source>
        <strain evidence="2">CGMCC 4.7403</strain>
    </source>
</reference>
<feature type="signal peptide" evidence="1">
    <location>
        <begin position="1"/>
        <end position="27"/>
    </location>
</feature>
<evidence type="ECO:0000313" key="3">
    <source>
        <dbReference type="Proteomes" id="UP000603227"/>
    </source>
</evidence>
<reference evidence="2" key="1">
    <citation type="journal article" date="2014" name="Int. J. Syst. Evol. Microbiol.">
        <title>Complete genome sequence of Corynebacterium casei LMG S-19264T (=DSM 44701T), isolated from a smear-ripened cheese.</title>
        <authorList>
            <consortium name="US DOE Joint Genome Institute (JGI-PGF)"/>
            <person name="Walter F."/>
            <person name="Albersmeier A."/>
            <person name="Kalinowski J."/>
            <person name="Ruckert C."/>
        </authorList>
    </citation>
    <scope>NUCLEOTIDE SEQUENCE</scope>
    <source>
        <strain evidence="2">CGMCC 4.7403</strain>
    </source>
</reference>
<dbReference type="AlphaFoldDB" id="A0A918ZNQ0"/>
<name>A0A918ZNQ0_9ACTN</name>
<protein>
    <submittedName>
        <fullName evidence="2">Uncharacterized protein</fullName>
    </submittedName>
</protein>
<proteinExistence type="predicted"/>
<accession>A0A918ZNQ0</accession>
<feature type="chain" id="PRO_5037977291" evidence="1">
    <location>
        <begin position="28"/>
        <end position="114"/>
    </location>
</feature>
<keyword evidence="3" id="KW-1185">Reference proteome</keyword>
<evidence type="ECO:0000256" key="1">
    <source>
        <dbReference type="SAM" id="SignalP"/>
    </source>
</evidence>
<keyword evidence="1" id="KW-0732">Signal</keyword>
<organism evidence="2 3">
    <name type="scientific">Streptomyces capitiformicae</name>
    <dbReference type="NCBI Taxonomy" id="2014920"/>
    <lineage>
        <taxon>Bacteria</taxon>
        <taxon>Bacillati</taxon>
        <taxon>Actinomycetota</taxon>
        <taxon>Actinomycetes</taxon>
        <taxon>Kitasatosporales</taxon>
        <taxon>Streptomycetaceae</taxon>
        <taxon>Streptomyces</taxon>
    </lineage>
</organism>
<sequence length="114" mass="11761">MPHRMLHSAAAVTLASASLLAAMPAQAAAQQAFPCSVGVQKFSSTVTSRATVNLWCAEARTVTTTITADGVEVVTFQQTVQANVQQSVSVNVPRPAKVCAKVTSGSDSTEICAP</sequence>